<protein>
    <submittedName>
        <fullName evidence="3">DUF2062 domain-containing protein</fullName>
    </submittedName>
</protein>
<name>A0ABV4AG36_9GAMM</name>
<feature type="transmembrane region" description="Helical" evidence="1">
    <location>
        <begin position="127"/>
        <end position="150"/>
    </location>
</feature>
<feature type="transmembrane region" description="Helical" evidence="1">
    <location>
        <begin position="77"/>
        <end position="98"/>
    </location>
</feature>
<dbReference type="PANTHER" id="PTHR40547">
    <property type="entry name" value="SLL0298 PROTEIN"/>
    <property type="match status" value="1"/>
</dbReference>
<feature type="transmembrane region" description="Helical" evidence="1">
    <location>
        <begin position="45"/>
        <end position="70"/>
    </location>
</feature>
<comment type="caution">
    <text evidence="3">The sequence shown here is derived from an EMBL/GenBank/DDBJ whole genome shotgun (WGS) entry which is preliminary data.</text>
</comment>
<dbReference type="EMBL" id="JBGCUO010000001">
    <property type="protein sequence ID" value="MEY1661799.1"/>
    <property type="molecule type" value="Genomic_DNA"/>
</dbReference>
<dbReference type="Proteomes" id="UP001562065">
    <property type="component" value="Unassembled WGS sequence"/>
</dbReference>
<evidence type="ECO:0000313" key="4">
    <source>
        <dbReference type="Proteomes" id="UP001562065"/>
    </source>
</evidence>
<dbReference type="RefSeq" id="WP_369455048.1">
    <property type="nucleotide sequence ID" value="NZ_JBGCUO010000001.1"/>
</dbReference>
<keyword evidence="1" id="KW-0812">Transmembrane</keyword>
<evidence type="ECO:0000256" key="1">
    <source>
        <dbReference type="SAM" id="Phobius"/>
    </source>
</evidence>
<gene>
    <name evidence="3" type="ORF">AB5I84_06515</name>
</gene>
<keyword evidence="1" id="KW-0472">Membrane</keyword>
<accession>A0ABV4AG36</accession>
<sequence>MPKRLFKKYLPSPEKIRQTKGLGAFAEILGNPHLWHVNRRALSGAMFIGIFCALLPMPFQMLPALLLSVYFRCNLPLTLVIVWLTNPFTYVPVFYFTYRVGATLLGTPVSPPSPVTFTWLAEQMVPLWFGSVLCGLVFGLAGMLITRLLWRYSIVRALQRRRELRRARKAAKNAGSDPDSPA</sequence>
<proteinExistence type="predicted"/>
<keyword evidence="4" id="KW-1185">Reference proteome</keyword>
<evidence type="ECO:0000259" key="2">
    <source>
        <dbReference type="Pfam" id="PF09835"/>
    </source>
</evidence>
<evidence type="ECO:0000313" key="3">
    <source>
        <dbReference type="EMBL" id="MEY1661799.1"/>
    </source>
</evidence>
<reference evidence="3 4" key="1">
    <citation type="submission" date="2024-07" db="EMBL/GenBank/DDBJ databases">
        <authorList>
            <person name="Ren Q."/>
        </authorList>
    </citation>
    <scope>NUCLEOTIDE SEQUENCE [LARGE SCALE GENOMIC DNA]</scope>
    <source>
        <strain evidence="3 4">REN37</strain>
    </source>
</reference>
<organism evidence="3 4">
    <name type="scientific">Isoalcanivorax beigongshangi</name>
    <dbReference type="NCBI Taxonomy" id="3238810"/>
    <lineage>
        <taxon>Bacteria</taxon>
        <taxon>Pseudomonadati</taxon>
        <taxon>Pseudomonadota</taxon>
        <taxon>Gammaproteobacteria</taxon>
        <taxon>Oceanospirillales</taxon>
        <taxon>Alcanivoracaceae</taxon>
        <taxon>Isoalcanivorax</taxon>
    </lineage>
</organism>
<keyword evidence="1" id="KW-1133">Transmembrane helix</keyword>
<dbReference type="PANTHER" id="PTHR40547:SF1">
    <property type="entry name" value="SLL0298 PROTEIN"/>
    <property type="match status" value="1"/>
</dbReference>
<dbReference type="Pfam" id="PF09835">
    <property type="entry name" value="DUF2062"/>
    <property type="match status" value="1"/>
</dbReference>
<dbReference type="InterPro" id="IPR018639">
    <property type="entry name" value="DUF2062"/>
</dbReference>
<feature type="domain" description="DUF2062" evidence="2">
    <location>
        <begin position="25"/>
        <end position="157"/>
    </location>
</feature>